<feature type="transmembrane region" description="Helical" evidence="7">
    <location>
        <begin position="95"/>
        <end position="113"/>
    </location>
</feature>
<sequence>VDEKKRILGSLVLSLVSMVFVTMLSFVNTDQWQEAFFIITLIVVALMNGNIIAYVSVIKMEFYKESMNETQLTLRPEVPSTKLTWKEYIKVLKKVFWFGLTLGFIFMVTLAIFPSVEVYVTSVHSPSTWADVYFQPTITFLLFGVADMIGRELSRWITWPGHKGYAFHMLSFSRIIFIPLILLCHGNNKTFPTVFNQDFYYIIINILFGLTDGYFGALAMIFYPRVVEKHETELAGTLMASLMGVGMVLGSCASPGFVALWGPNST</sequence>
<feature type="transmembrane region" description="Helical" evidence="7">
    <location>
        <begin position="7"/>
        <end position="29"/>
    </location>
</feature>
<comment type="caution">
    <text evidence="8">The sequence shown here is derived from an EMBL/GenBank/DDBJ whole genome shotgun (WGS) entry which is preliminary data.</text>
</comment>
<dbReference type="InterPro" id="IPR002259">
    <property type="entry name" value="Eqnu_transpt"/>
</dbReference>
<protein>
    <submittedName>
        <fullName evidence="8">Equilibrative nucleoside transporter 2</fullName>
    </submittedName>
</protein>
<evidence type="ECO:0000256" key="5">
    <source>
        <dbReference type="ARBA" id="ARBA00022989"/>
    </source>
</evidence>
<name>A0A5N5TGA7_9CRUS</name>
<dbReference type="OrthoDB" id="46396at2759"/>
<dbReference type="GO" id="GO:0005337">
    <property type="term" value="F:nucleoside transmembrane transporter activity"/>
    <property type="evidence" value="ECO:0007669"/>
    <property type="project" value="InterPro"/>
</dbReference>
<dbReference type="SUPFAM" id="SSF103473">
    <property type="entry name" value="MFS general substrate transporter"/>
    <property type="match status" value="1"/>
</dbReference>
<dbReference type="InterPro" id="IPR036259">
    <property type="entry name" value="MFS_trans_sf"/>
</dbReference>
<feature type="transmembrane region" description="Helical" evidence="7">
    <location>
        <begin position="35"/>
        <end position="57"/>
    </location>
</feature>
<feature type="transmembrane region" description="Helical" evidence="7">
    <location>
        <begin position="165"/>
        <end position="183"/>
    </location>
</feature>
<dbReference type="Pfam" id="PF01733">
    <property type="entry name" value="Nucleoside_tran"/>
    <property type="match status" value="1"/>
</dbReference>
<dbReference type="PANTHER" id="PTHR10332:SF88">
    <property type="entry name" value="EQUILIBRATIVE NUCLEOSIDE TRANSPORTER 1, ISOFORM A"/>
    <property type="match status" value="1"/>
</dbReference>
<evidence type="ECO:0000256" key="2">
    <source>
        <dbReference type="ARBA" id="ARBA00007965"/>
    </source>
</evidence>
<accession>A0A5N5TGA7</accession>
<gene>
    <name evidence="8" type="ORF">Anas_06858</name>
</gene>
<feature type="non-terminal residue" evidence="8">
    <location>
        <position position="1"/>
    </location>
</feature>
<keyword evidence="3" id="KW-0813">Transport</keyword>
<comment type="subcellular location">
    <subcellularLocation>
        <location evidence="1">Membrane</location>
        <topology evidence="1">Multi-pass membrane protein</topology>
    </subcellularLocation>
</comment>
<comment type="similarity">
    <text evidence="2">Belongs to the SLC29A/ENT transporter (TC 2.A.57) family.</text>
</comment>
<proteinExistence type="inferred from homology"/>
<dbReference type="EMBL" id="SEYY01004105">
    <property type="protein sequence ID" value="KAB7503960.1"/>
    <property type="molecule type" value="Genomic_DNA"/>
</dbReference>
<feature type="transmembrane region" description="Helical" evidence="7">
    <location>
        <begin position="133"/>
        <end position="153"/>
    </location>
</feature>
<evidence type="ECO:0000256" key="1">
    <source>
        <dbReference type="ARBA" id="ARBA00004141"/>
    </source>
</evidence>
<dbReference type="Proteomes" id="UP000326759">
    <property type="component" value="Unassembled WGS sequence"/>
</dbReference>
<evidence type="ECO:0000256" key="3">
    <source>
        <dbReference type="ARBA" id="ARBA00022448"/>
    </source>
</evidence>
<keyword evidence="6 7" id="KW-0472">Membrane</keyword>
<evidence type="ECO:0000313" key="8">
    <source>
        <dbReference type="EMBL" id="KAB7503960.1"/>
    </source>
</evidence>
<keyword evidence="9" id="KW-1185">Reference proteome</keyword>
<evidence type="ECO:0000313" key="9">
    <source>
        <dbReference type="Proteomes" id="UP000326759"/>
    </source>
</evidence>
<feature type="transmembrane region" description="Helical" evidence="7">
    <location>
        <begin position="235"/>
        <end position="261"/>
    </location>
</feature>
<keyword evidence="5 7" id="KW-1133">Transmembrane helix</keyword>
<reference evidence="8 9" key="1">
    <citation type="journal article" date="2019" name="PLoS Biol.">
        <title>Sex chromosomes control vertical transmission of feminizing Wolbachia symbionts in an isopod.</title>
        <authorList>
            <person name="Becking T."/>
            <person name="Chebbi M.A."/>
            <person name="Giraud I."/>
            <person name="Moumen B."/>
            <person name="Laverre T."/>
            <person name="Caubet Y."/>
            <person name="Peccoud J."/>
            <person name="Gilbert C."/>
            <person name="Cordaux R."/>
        </authorList>
    </citation>
    <scope>NUCLEOTIDE SEQUENCE [LARGE SCALE GENOMIC DNA]</scope>
    <source>
        <strain evidence="8">ANa2</strain>
        <tissue evidence="8">Whole body excluding digestive tract and cuticle</tissue>
    </source>
</reference>
<evidence type="ECO:0000256" key="7">
    <source>
        <dbReference type="SAM" id="Phobius"/>
    </source>
</evidence>
<dbReference type="AlphaFoldDB" id="A0A5N5TGA7"/>
<evidence type="ECO:0000256" key="4">
    <source>
        <dbReference type="ARBA" id="ARBA00022692"/>
    </source>
</evidence>
<keyword evidence="4 7" id="KW-0812">Transmembrane</keyword>
<feature type="transmembrane region" description="Helical" evidence="7">
    <location>
        <begin position="199"/>
        <end position="223"/>
    </location>
</feature>
<dbReference type="Gene3D" id="1.20.1250.20">
    <property type="entry name" value="MFS general substrate transporter like domains"/>
    <property type="match status" value="1"/>
</dbReference>
<organism evidence="8 9">
    <name type="scientific">Armadillidium nasatum</name>
    <dbReference type="NCBI Taxonomy" id="96803"/>
    <lineage>
        <taxon>Eukaryota</taxon>
        <taxon>Metazoa</taxon>
        <taxon>Ecdysozoa</taxon>
        <taxon>Arthropoda</taxon>
        <taxon>Crustacea</taxon>
        <taxon>Multicrustacea</taxon>
        <taxon>Malacostraca</taxon>
        <taxon>Eumalacostraca</taxon>
        <taxon>Peracarida</taxon>
        <taxon>Isopoda</taxon>
        <taxon>Oniscidea</taxon>
        <taxon>Crinocheta</taxon>
        <taxon>Armadillidiidae</taxon>
        <taxon>Armadillidium</taxon>
    </lineage>
</organism>
<evidence type="ECO:0000256" key="6">
    <source>
        <dbReference type="ARBA" id="ARBA00023136"/>
    </source>
</evidence>
<dbReference type="PANTHER" id="PTHR10332">
    <property type="entry name" value="EQUILIBRATIVE NUCLEOSIDE TRANSPORTER"/>
    <property type="match status" value="1"/>
</dbReference>
<dbReference type="GO" id="GO:0005886">
    <property type="term" value="C:plasma membrane"/>
    <property type="evidence" value="ECO:0007669"/>
    <property type="project" value="TreeGrafter"/>
</dbReference>